<keyword evidence="4" id="KW-0808">Transferase</keyword>
<evidence type="ECO:0008006" key="15">
    <source>
        <dbReference type="Google" id="ProtNLM"/>
    </source>
</evidence>
<dbReference type="EMBL" id="RQTK01000015">
    <property type="protein sequence ID" value="RUS91280.1"/>
    <property type="molecule type" value="Genomic_DNA"/>
</dbReference>
<organism evidence="13 14">
    <name type="scientific">Elysia chlorotica</name>
    <name type="common">Eastern emerald elysia</name>
    <name type="synonym">Sea slug</name>
    <dbReference type="NCBI Taxonomy" id="188477"/>
    <lineage>
        <taxon>Eukaryota</taxon>
        <taxon>Metazoa</taxon>
        <taxon>Spiralia</taxon>
        <taxon>Lophotrochozoa</taxon>
        <taxon>Mollusca</taxon>
        <taxon>Gastropoda</taxon>
        <taxon>Heterobranchia</taxon>
        <taxon>Euthyneura</taxon>
        <taxon>Panpulmonata</taxon>
        <taxon>Sacoglossa</taxon>
        <taxon>Placobranchoidea</taxon>
        <taxon>Plakobranchidae</taxon>
        <taxon>Elysia</taxon>
    </lineage>
</organism>
<evidence type="ECO:0000256" key="5">
    <source>
        <dbReference type="ARBA" id="ARBA00022692"/>
    </source>
</evidence>
<dbReference type="Pfam" id="PF01762">
    <property type="entry name" value="Galactosyl_T"/>
    <property type="match status" value="1"/>
</dbReference>
<keyword evidence="5 12" id="KW-0812">Transmembrane</keyword>
<dbReference type="Proteomes" id="UP000271974">
    <property type="component" value="Unassembled WGS sequence"/>
</dbReference>
<dbReference type="GO" id="GO:0006493">
    <property type="term" value="P:protein O-linked glycosylation"/>
    <property type="evidence" value="ECO:0007669"/>
    <property type="project" value="TreeGrafter"/>
</dbReference>
<name>A0A3S1CFH0_ELYCH</name>
<keyword evidence="3" id="KW-0328">Glycosyltransferase</keyword>
<keyword evidence="14" id="KW-1185">Reference proteome</keyword>
<evidence type="ECO:0000256" key="10">
    <source>
        <dbReference type="ARBA" id="ARBA00023180"/>
    </source>
</evidence>
<feature type="compositionally biased region" description="Polar residues" evidence="11">
    <location>
        <begin position="120"/>
        <end position="163"/>
    </location>
</feature>
<keyword evidence="10" id="KW-0325">Glycoprotein</keyword>
<dbReference type="GO" id="GO:0016758">
    <property type="term" value="F:hexosyltransferase activity"/>
    <property type="evidence" value="ECO:0007669"/>
    <property type="project" value="InterPro"/>
</dbReference>
<evidence type="ECO:0000313" key="13">
    <source>
        <dbReference type="EMBL" id="RUS91280.1"/>
    </source>
</evidence>
<evidence type="ECO:0000256" key="6">
    <source>
        <dbReference type="ARBA" id="ARBA00022968"/>
    </source>
</evidence>
<dbReference type="InterPro" id="IPR002659">
    <property type="entry name" value="Glyco_trans_31"/>
</dbReference>
<evidence type="ECO:0000256" key="7">
    <source>
        <dbReference type="ARBA" id="ARBA00022989"/>
    </source>
</evidence>
<dbReference type="FunFam" id="3.90.550.50:FF:000001">
    <property type="entry name" value="Hexosyltransferase"/>
    <property type="match status" value="1"/>
</dbReference>
<reference evidence="13 14" key="1">
    <citation type="submission" date="2019-01" db="EMBL/GenBank/DDBJ databases">
        <title>A draft genome assembly of the solar-powered sea slug Elysia chlorotica.</title>
        <authorList>
            <person name="Cai H."/>
            <person name="Li Q."/>
            <person name="Fang X."/>
            <person name="Li J."/>
            <person name="Curtis N.E."/>
            <person name="Altenburger A."/>
            <person name="Shibata T."/>
            <person name="Feng M."/>
            <person name="Maeda T."/>
            <person name="Schwartz J.A."/>
            <person name="Shigenobu S."/>
            <person name="Lundholm N."/>
            <person name="Nishiyama T."/>
            <person name="Yang H."/>
            <person name="Hasebe M."/>
            <person name="Li S."/>
            <person name="Pierce S.K."/>
            <person name="Wang J."/>
        </authorList>
    </citation>
    <scope>NUCLEOTIDE SEQUENCE [LARGE SCALE GENOMIC DNA]</scope>
    <source>
        <strain evidence="13">EC2010</strain>
        <tissue evidence="13">Whole organism of an adult</tissue>
    </source>
</reference>
<comment type="subcellular location">
    <subcellularLocation>
        <location evidence="1">Golgi apparatus membrane</location>
        <topology evidence="1">Single-pass type II membrane protein</topology>
    </subcellularLocation>
</comment>
<accession>A0A3S1CFH0</accession>
<dbReference type="GO" id="GO:0000139">
    <property type="term" value="C:Golgi membrane"/>
    <property type="evidence" value="ECO:0007669"/>
    <property type="project" value="UniProtKB-SubCell"/>
</dbReference>
<comment type="caution">
    <text evidence="13">The sequence shown here is derived from an EMBL/GenBank/DDBJ whole genome shotgun (WGS) entry which is preliminary data.</text>
</comment>
<dbReference type="OrthoDB" id="5512589at2759"/>
<keyword evidence="7 12" id="KW-1133">Transmembrane helix</keyword>
<keyword evidence="9 12" id="KW-0472">Membrane</keyword>
<feature type="region of interest" description="Disordered" evidence="11">
    <location>
        <begin position="104"/>
        <end position="163"/>
    </location>
</feature>
<evidence type="ECO:0000256" key="9">
    <source>
        <dbReference type="ARBA" id="ARBA00023136"/>
    </source>
</evidence>
<evidence type="ECO:0000256" key="1">
    <source>
        <dbReference type="ARBA" id="ARBA00004323"/>
    </source>
</evidence>
<evidence type="ECO:0000256" key="12">
    <source>
        <dbReference type="SAM" id="Phobius"/>
    </source>
</evidence>
<sequence length="515" mass="56787">MSLYTRSKAFFQRLLWMFSHIVPSTCTSMTVFVCLVFCVVGFVTINMTVTPLERKFRLIGNLSNDSVSHHSTAKPLVPLDTAISSNHSISVVLGKAPARLNASVASNHSKSADEKDLFTQPMTSENSSNFSQLSMTTARNDSSPKAIPSQNSSNVSKPSGGSAIVNNKTSPQAAAIFGGNVLKGVVIPKTIPAVKNPDVKPGKVQVTSMSKKLLEKGFFRDVILPSTSCKGRNIELLICVPVKRDSFAVREVIRLTWGSYAWTSGRLGLNTTTSGERPVGEIMIVFFVGSSSLESSKAEQDSLIKEAKIYGDIYQADFIDTYENLTLKSISILNFVSLHCPNARYVAKIDEDIYVNVPVLLKELNLETKKLAAVESNSLVSSLNIPQFVYGYLFRRAVAIRNKKNKWYTSLEDYKPKFYPNYLSGTAYVMSGTAALSLYEATLKVPIFWMEDIYVTGMCAAFARIPLISNQKLFSPFKRTNISGCTFKNVISSHSHIPSEFITIQAQLNSPFLKC</sequence>
<dbReference type="Gene3D" id="3.90.550.50">
    <property type="match status" value="1"/>
</dbReference>
<dbReference type="AlphaFoldDB" id="A0A3S1CFH0"/>
<comment type="similarity">
    <text evidence="2">Belongs to the glycosyltransferase 31 family.</text>
</comment>
<keyword evidence="8" id="KW-0333">Golgi apparatus</keyword>
<proteinExistence type="inferred from homology"/>
<dbReference type="PANTHER" id="PTHR11214">
    <property type="entry name" value="BETA-1,3-N-ACETYLGLUCOSAMINYLTRANSFERASE"/>
    <property type="match status" value="1"/>
</dbReference>
<evidence type="ECO:0000256" key="11">
    <source>
        <dbReference type="SAM" id="MobiDB-lite"/>
    </source>
</evidence>
<protein>
    <recommendedName>
        <fullName evidence="15">Hexosyltransferase</fullName>
    </recommendedName>
</protein>
<dbReference type="PANTHER" id="PTHR11214:SF314">
    <property type="entry name" value="HEXOSYLTRANSFERASE"/>
    <property type="match status" value="1"/>
</dbReference>
<evidence type="ECO:0000256" key="8">
    <source>
        <dbReference type="ARBA" id="ARBA00023034"/>
    </source>
</evidence>
<feature type="transmembrane region" description="Helical" evidence="12">
    <location>
        <begin position="21"/>
        <end position="45"/>
    </location>
</feature>
<evidence type="ECO:0000256" key="2">
    <source>
        <dbReference type="ARBA" id="ARBA00008661"/>
    </source>
</evidence>
<evidence type="ECO:0000256" key="4">
    <source>
        <dbReference type="ARBA" id="ARBA00022679"/>
    </source>
</evidence>
<gene>
    <name evidence="13" type="ORF">EGW08_000992</name>
</gene>
<evidence type="ECO:0000256" key="3">
    <source>
        <dbReference type="ARBA" id="ARBA00022676"/>
    </source>
</evidence>
<dbReference type="STRING" id="188477.A0A3S1CFH0"/>
<keyword evidence="6" id="KW-0735">Signal-anchor</keyword>
<evidence type="ECO:0000313" key="14">
    <source>
        <dbReference type="Proteomes" id="UP000271974"/>
    </source>
</evidence>